<comment type="caution">
    <text evidence="1">The sequence shown here is derived from an EMBL/GenBank/DDBJ whole genome shotgun (WGS) entry which is preliminary data.</text>
</comment>
<sequence>MTTVMLLGAIKRFLDSLFAHESIVPTTRLGFLPQKAPGPGGAQESDFPFIIIRPAVGEDALNGQTVKVKLLFGHKCQDDDGFIELFNIMETTRIAFLYQRFLEQRFIFNGDYKWTFFDEQPYPEWIGEAVLSFTLPTVLEEGLDI</sequence>
<evidence type="ECO:0000313" key="1">
    <source>
        <dbReference type="EMBL" id="MFC4102913.1"/>
    </source>
</evidence>
<proteinExistence type="predicted"/>
<accession>A0ABV8KA85</accession>
<reference evidence="2" key="1">
    <citation type="journal article" date="2019" name="Int. J. Syst. Evol. Microbiol.">
        <title>The Global Catalogue of Microorganisms (GCM) 10K type strain sequencing project: providing services to taxonomists for standard genome sequencing and annotation.</title>
        <authorList>
            <consortium name="The Broad Institute Genomics Platform"/>
            <consortium name="The Broad Institute Genome Sequencing Center for Infectious Disease"/>
            <person name="Wu L."/>
            <person name="Ma J."/>
        </authorList>
    </citation>
    <scope>NUCLEOTIDE SEQUENCE [LARGE SCALE GENOMIC DNA]</scope>
    <source>
        <strain evidence="2">IBRC-M 10987</strain>
    </source>
</reference>
<keyword evidence="2" id="KW-1185">Reference proteome</keyword>
<dbReference type="RefSeq" id="WP_377721516.1">
    <property type="nucleotide sequence ID" value="NZ_JBHSAM010000034.1"/>
</dbReference>
<protein>
    <submittedName>
        <fullName evidence="1">Uncharacterized protein</fullName>
    </submittedName>
</protein>
<gene>
    <name evidence="1" type="ORF">ACFOZ8_25145</name>
</gene>
<evidence type="ECO:0000313" key="2">
    <source>
        <dbReference type="Proteomes" id="UP001595715"/>
    </source>
</evidence>
<name>A0ABV8KA85_9BACL</name>
<dbReference type="Proteomes" id="UP001595715">
    <property type="component" value="Unassembled WGS sequence"/>
</dbReference>
<dbReference type="EMBL" id="JBHSAM010000034">
    <property type="protein sequence ID" value="MFC4102913.1"/>
    <property type="molecule type" value="Genomic_DNA"/>
</dbReference>
<organism evidence="1 2">
    <name type="scientific">Paenibacillus xanthanilyticus</name>
    <dbReference type="NCBI Taxonomy" id="1783531"/>
    <lineage>
        <taxon>Bacteria</taxon>
        <taxon>Bacillati</taxon>
        <taxon>Bacillota</taxon>
        <taxon>Bacilli</taxon>
        <taxon>Bacillales</taxon>
        <taxon>Paenibacillaceae</taxon>
        <taxon>Paenibacillus</taxon>
    </lineage>
</organism>